<name>A0A383AHN4_9ZZZZ</name>
<dbReference type="EMBL" id="UINC01192322">
    <property type="protein sequence ID" value="SVE07416.1"/>
    <property type="molecule type" value="Genomic_DNA"/>
</dbReference>
<feature type="non-terminal residue" evidence="1">
    <location>
        <position position="22"/>
    </location>
</feature>
<accession>A0A383AHN4</accession>
<evidence type="ECO:0000313" key="1">
    <source>
        <dbReference type="EMBL" id="SVE07416.1"/>
    </source>
</evidence>
<protein>
    <submittedName>
        <fullName evidence="1">Uncharacterized protein</fullName>
    </submittedName>
</protein>
<reference evidence="1" key="1">
    <citation type="submission" date="2018-05" db="EMBL/GenBank/DDBJ databases">
        <authorList>
            <person name="Lanie J.A."/>
            <person name="Ng W.-L."/>
            <person name="Kazmierczak K.M."/>
            <person name="Andrzejewski T.M."/>
            <person name="Davidsen T.M."/>
            <person name="Wayne K.J."/>
            <person name="Tettelin H."/>
            <person name="Glass J.I."/>
            <person name="Rusch D."/>
            <person name="Podicherti R."/>
            <person name="Tsui H.-C.T."/>
            <person name="Winkler M.E."/>
        </authorList>
    </citation>
    <scope>NUCLEOTIDE SEQUENCE</scope>
</reference>
<dbReference type="AlphaFoldDB" id="A0A383AHN4"/>
<gene>
    <name evidence="1" type="ORF">METZ01_LOCUS460270</name>
</gene>
<proteinExistence type="predicted"/>
<organism evidence="1">
    <name type="scientific">marine metagenome</name>
    <dbReference type="NCBI Taxonomy" id="408172"/>
    <lineage>
        <taxon>unclassified sequences</taxon>
        <taxon>metagenomes</taxon>
        <taxon>ecological metagenomes</taxon>
    </lineage>
</organism>
<sequence>MLVSSGVSPELLITIAPSGITN</sequence>